<dbReference type="GO" id="GO:0043023">
    <property type="term" value="F:ribosomal large subunit binding"/>
    <property type="evidence" value="ECO:0007669"/>
    <property type="project" value="TreeGrafter"/>
</dbReference>
<dbReference type="CDD" id="cd00520">
    <property type="entry name" value="RRF"/>
    <property type="match status" value="1"/>
</dbReference>
<dbReference type="InterPro" id="IPR023584">
    <property type="entry name" value="Ribosome_recyc_fac_dom"/>
</dbReference>
<dbReference type="NCBIfam" id="TIGR00496">
    <property type="entry name" value="frr"/>
    <property type="match status" value="1"/>
</dbReference>
<dbReference type="Gene3D" id="1.10.132.20">
    <property type="entry name" value="Ribosome-recycling factor"/>
    <property type="match status" value="1"/>
</dbReference>
<protein>
    <submittedName>
        <fullName evidence="4">Ribosome recycling factor</fullName>
    </submittedName>
</protein>
<dbReference type="InterPro" id="IPR036191">
    <property type="entry name" value="RRF_sf"/>
</dbReference>
<dbReference type="PANTHER" id="PTHR20982:SF3">
    <property type="entry name" value="MITOCHONDRIAL RIBOSOME RECYCLING FACTOR PSEUDO 1"/>
    <property type="match status" value="1"/>
</dbReference>
<sequence length="183" mass="20884">MPYSFVKFDSLFQKTRDHLSENLGALRTGRANPALVKDIVIEYYGSKMKLEGLASIGTADARTLIIQPWDKGSLEAVEKGIRASNLGLQPVVDRDIIRVVLPELTGERRQAMQKLVGEKLEEARIALRRIRDDAWKEIQENEKAGTMSEDEKFRLKDELQKKIDKFNSDLDGLAEKKRQEIEN</sequence>
<dbReference type="InterPro" id="IPR002661">
    <property type="entry name" value="Ribosome_recyc_fac"/>
</dbReference>
<comment type="caution">
    <text evidence="4">The sequence shown here is derived from an EMBL/GenBank/DDBJ whole genome shotgun (WGS) entry which is preliminary data.</text>
</comment>
<keyword evidence="2" id="KW-0648">Protein biosynthesis</keyword>
<dbReference type="GO" id="GO:0006412">
    <property type="term" value="P:translation"/>
    <property type="evidence" value="ECO:0007669"/>
    <property type="project" value="UniProtKB-KW"/>
</dbReference>
<evidence type="ECO:0000256" key="1">
    <source>
        <dbReference type="ARBA" id="ARBA00005912"/>
    </source>
</evidence>
<dbReference type="SUPFAM" id="SSF55194">
    <property type="entry name" value="Ribosome recycling factor, RRF"/>
    <property type="match status" value="1"/>
</dbReference>
<feature type="domain" description="Ribosome recycling factor" evidence="3">
    <location>
        <begin position="20"/>
        <end position="181"/>
    </location>
</feature>
<dbReference type="Gene3D" id="3.30.1360.40">
    <property type="match status" value="1"/>
</dbReference>
<dbReference type="EMBL" id="MHMQ01000039">
    <property type="protein sequence ID" value="OGZ29328.1"/>
    <property type="molecule type" value="Genomic_DNA"/>
</dbReference>
<comment type="similarity">
    <text evidence="1">Belongs to the RRF family.</text>
</comment>
<organism evidence="4 5">
    <name type="scientific">Candidatus Niyogibacteria bacterium RIFCSPLOWO2_01_FULL_45_48</name>
    <dbReference type="NCBI Taxonomy" id="1801724"/>
    <lineage>
        <taxon>Bacteria</taxon>
        <taxon>Candidatus Niyogiibacteriota</taxon>
    </lineage>
</organism>
<name>A0A1G2EVM8_9BACT</name>
<reference evidence="4 5" key="1">
    <citation type="journal article" date="2016" name="Nat. Commun.">
        <title>Thousands of microbial genomes shed light on interconnected biogeochemical processes in an aquifer system.</title>
        <authorList>
            <person name="Anantharaman K."/>
            <person name="Brown C.T."/>
            <person name="Hug L.A."/>
            <person name="Sharon I."/>
            <person name="Castelle C.J."/>
            <person name="Probst A.J."/>
            <person name="Thomas B.C."/>
            <person name="Singh A."/>
            <person name="Wilkins M.J."/>
            <person name="Karaoz U."/>
            <person name="Brodie E.L."/>
            <person name="Williams K.H."/>
            <person name="Hubbard S.S."/>
            <person name="Banfield J.F."/>
        </authorList>
    </citation>
    <scope>NUCLEOTIDE SEQUENCE [LARGE SCALE GENOMIC DNA]</scope>
</reference>
<dbReference type="Proteomes" id="UP000177486">
    <property type="component" value="Unassembled WGS sequence"/>
</dbReference>
<dbReference type="Pfam" id="PF01765">
    <property type="entry name" value="RRF"/>
    <property type="match status" value="1"/>
</dbReference>
<evidence type="ECO:0000259" key="3">
    <source>
        <dbReference type="Pfam" id="PF01765"/>
    </source>
</evidence>
<accession>A0A1G2EVM8</accession>
<evidence type="ECO:0000256" key="2">
    <source>
        <dbReference type="ARBA" id="ARBA00022917"/>
    </source>
</evidence>
<evidence type="ECO:0000313" key="5">
    <source>
        <dbReference type="Proteomes" id="UP000177486"/>
    </source>
</evidence>
<proteinExistence type="inferred from homology"/>
<evidence type="ECO:0000313" key="4">
    <source>
        <dbReference type="EMBL" id="OGZ29328.1"/>
    </source>
</evidence>
<dbReference type="PANTHER" id="PTHR20982">
    <property type="entry name" value="RIBOSOME RECYCLING FACTOR"/>
    <property type="match status" value="1"/>
</dbReference>
<dbReference type="FunFam" id="3.30.1360.40:FF:000001">
    <property type="entry name" value="Ribosome-recycling factor"/>
    <property type="match status" value="1"/>
</dbReference>
<dbReference type="AlphaFoldDB" id="A0A1G2EVM8"/>
<gene>
    <name evidence="4" type="ORF">A2931_02745</name>
</gene>